<keyword evidence="6 8" id="KW-1133">Transmembrane helix</keyword>
<dbReference type="eggNOG" id="COG1226">
    <property type="taxonomic scope" value="Bacteria"/>
</dbReference>
<gene>
    <name evidence="11" type="primary">kefC</name>
    <name evidence="11" type="ordered locus">LI0773</name>
</gene>
<dbReference type="eggNOG" id="COG4651">
    <property type="taxonomic scope" value="Bacteria"/>
</dbReference>
<evidence type="ECO:0000313" key="12">
    <source>
        <dbReference type="Proteomes" id="UP000002430"/>
    </source>
</evidence>
<name>Q1MQA0_LAWIP</name>
<evidence type="ECO:0000256" key="6">
    <source>
        <dbReference type="ARBA" id="ARBA00022989"/>
    </source>
</evidence>
<evidence type="ECO:0000256" key="2">
    <source>
        <dbReference type="ARBA" id="ARBA00005551"/>
    </source>
</evidence>
<feature type="transmembrane region" description="Helical" evidence="8">
    <location>
        <begin position="55"/>
        <end position="74"/>
    </location>
</feature>
<sequence>MEIPFLKDLVYIFCLSIGVLLICLRLKVPAIVGFLLTGVLCGPSALGLVENVHAVELLSEIGVVLLLFTIGMELSGEELARLKKPVFVGGTIQVVLTTGVMCGIAMLFGRTFPQSILIGYLATLSSTAIVLSILQQRGESEAPHGRLALSVLIFQDLAIVPMMLSIPLLAGQGEADPISFLLSAGRLVLILGGGWFLAYRVVPVLMRQVMRTRSRELFLMTSLGFCLAVAVGTAYLGLSLALGAFLAGLLLAESEYSMSVVEGILPFKDVFTSLFFIAVGMLLDVHFFIDHIGSVIALAVILITIKVLLAIPAMTFLGYPLRVAIMAAMSLGQIGEFSFVLAKSGVDHGFLDAIGYQNFLAASILTMVLTPGLISIAPKTARFIGKFFNHDNSQEKPLLTHQGELQDHLIIVGFGLGGKYLARTARETGIPYVILEMNPDTVRRLRDQEPIYHGDASHPLVLKHFGVEKARILVVVISDSAATRGITAAARKLNPSLHLIVRTRFLGEVPYLHELGANDVIPEDFETSIEIFTRVLGYYLIPRQTIEKFVHSIRSENYEMVRDLNFHGANLPSLTEELLSGLEVTACKVEAGSDMENKKLLHTDLRRKHGVTIVGIRRKENIIASPGPDEELLAGDTVFLFGTSFGISQSIELFRAQV</sequence>
<dbReference type="InterPro" id="IPR006153">
    <property type="entry name" value="Cation/H_exchanger_TM"/>
</dbReference>
<dbReference type="Proteomes" id="UP000002430">
    <property type="component" value="Chromosome"/>
</dbReference>
<keyword evidence="4" id="KW-0630">Potassium</keyword>
<feature type="transmembrane region" description="Helical" evidence="8">
    <location>
        <begin position="115"/>
        <end position="134"/>
    </location>
</feature>
<dbReference type="STRING" id="363253.LI0773"/>
<feature type="transmembrane region" description="Helical" evidence="8">
    <location>
        <begin position="178"/>
        <end position="197"/>
    </location>
</feature>
<feature type="transmembrane region" description="Helical" evidence="8">
    <location>
        <begin position="146"/>
        <end position="166"/>
    </location>
</feature>
<evidence type="ECO:0000256" key="5">
    <source>
        <dbReference type="ARBA" id="ARBA00022692"/>
    </source>
</evidence>
<accession>Q1MQA0</accession>
<feature type="transmembrane region" description="Helical" evidence="8">
    <location>
        <begin position="31"/>
        <end position="49"/>
    </location>
</feature>
<comment type="similarity">
    <text evidence="2">Belongs to the monovalent cation:proton antiporter 2 (CPA2) transporter (TC 2.A.37) family.</text>
</comment>
<reference evidence="11 12" key="1">
    <citation type="submission" date="2005-11" db="EMBL/GenBank/DDBJ databases">
        <title>The complete genome sequence of Lawsonia intracellularis: the causative agent of proliferative enteropathy.</title>
        <authorList>
            <person name="Kaur K."/>
            <person name="Zhang Q."/>
            <person name="Beckler D."/>
            <person name="Munir S."/>
            <person name="Li L."/>
            <person name="Kinsley K."/>
            <person name="Herron L."/>
            <person name="Peterson A."/>
            <person name="May B."/>
            <person name="Singh S."/>
            <person name="Gebhart C."/>
            <person name="Kapur V."/>
        </authorList>
    </citation>
    <scope>NUCLEOTIDE SEQUENCE [LARGE SCALE GENOMIC DNA]</scope>
    <source>
        <strain evidence="11 12">PHE/MN1-00</strain>
    </source>
</reference>
<evidence type="ECO:0000256" key="1">
    <source>
        <dbReference type="ARBA" id="ARBA00004141"/>
    </source>
</evidence>
<dbReference type="PANTHER" id="PTHR42751:SF3">
    <property type="entry name" value="SODIUM_GLUTAMATE SYMPORTER"/>
    <property type="match status" value="1"/>
</dbReference>
<evidence type="ECO:0000256" key="4">
    <source>
        <dbReference type="ARBA" id="ARBA00022538"/>
    </source>
</evidence>
<evidence type="ECO:0000256" key="8">
    <source>
        <dbReference type="SAM" id="Phobius"/>
    </source>
</evidence>
<keyword evidence="7 8" id="KW-0472">Membrane</keyword>
<feature type="transmembrane region" description="Helical" evidence="8">
    <location>
        <begin position="6"/>
        <end position="24"/>
    </location>
</feature>
<proteinExistence type="inferred from homology"/>
<dbReference type="eggNOG" id="COG0490">
    <property type="taxonomic scope" value="Bacteria"/>
</dbReference>
<dbReference type="GO" id="GO:0008324">
    <property type="term" value="F:monoatomic cation transmembrane transporter activity"/>
    <property type="evidence" value="ECO:0007669"/>
    <property type="project" value="InterPro"/>
</dbReference>
<keyword evidence="4" id="KW-0633">Potassium transport</keyword>
<dbReference type="Gene3D" id="3.30.70.1450">
    <property type="entry name" value="Regulator of K+ conductance, C-terminal domain"/>
    <property type="match status" value="1"/>
</dbReference>
<dbReference type="RefSeq" id="WP_011526856.1">
    <property type="nucleotide sequence ID" value="NC_008011.1"/>
</dbReference>
<dbReference type="Pfam" id="PF02080">
    <property type="entry name" value="TrkA_C"/>
    <property type="match status" value="1"/>
</dbReference>
<dbReference type="GO" id="GO:0006813">
    <property type="term" value="P:potassium ion transport"/>
    <property type="evidence" value="ECO:0007669"/>
    <property type="project" value="UniProtKB-KW"/>
</dbReference>
<dbReference type="SUPFAM" id="SSF116726">
    <property type="entry name" value="TrkA C-terminal domain-like"/>
    <property type="match status" value="1"/>
</dbReference>
<keyword evidence="4" id="KW-0406">Ion transport</keyword>
<keyword evidence="3" id="KW-0813">Transport</keyword>
<dbReference type="EMBL" id="AM180252">
    <property type="protein sequence ID" value="CAJ54827.1"/>
    <property type="molecule type" value="Genomic_DNA"/>
</dbReference>
<keyword evidence="5 8" id="KW-0812">Transmembrane</keyword>
<protein>
    <submittedName>
        <fullName evidence="11">Kef-type K+ transport systems, membrane components</fullName>
    </submittedName>
</protein>
<feature type="domain" description="RCK N-terminal" evidence="9">
    <location>
        <begin position="406"/>
        <end position="522"/>
    </location>
</feature>
<dbReference type="InterPro" id="IPR036721">
    <property type="entry name" value="RCK_C_sf"/>
</dbReference>
<feature type="transmembrane region" description="Helical" evidence="8">
    <location>
        <begin position="270"/>
        <end position="289"/>
    </location>
</feature>
<dbReference type="OrthoDB" id="9781411at2"/>
<dbReference type="KEGG" id="lip:LI0773"/>
<dbReference type="PROSITE" id="PS51201">
    <property type="entry name" value="RCK_N"/>
    <property type="match status" value="1"/>
</dbReference>
<evidence type="ECO:0000259" key="10">
    <source>
        <dbReference type="PROSITE" id="PS51202"/>
    </source>
</evidence>
<keyword evidence="12" id="KW-1185">Reference proteome</keyword>
<dbReference type="AlphaFoldDB" id="Q1MQA0"/>
<organism evidence="11 12">
    <name type="scientific">Lawsonia intracellularis (strain PHE/MN1-00)</name>
    <dbReference type="NCBI Taxonomy" id="363253"/>
    <lineage>
        <taxon>Bacteria</taxon>
        <taxon>Pseudomonadati</taxon>
        <taxon>Thermodesulfobacteriota</taxon>
        <taxon>Desulfovibrionia</taxon>
        <taxon>Desulfovibrionales</taxon>
        <taxon>Desulfovibrionaceae</taxon>
        <taxon>Lawsonia</taxon>
    </lineage>
</organism>
<evidence type="ECO:0000313" key="11">
    <source>
        <dbReference type="EMBL" id="CAJ54827.1"/>
    </source>
</evidence>
<feature type="transmembrane region" description="Helical" evidence="8">
    <location>
        <begin position="323"/>
        <end position="342"/>
    </location>
</feature>
<dbReference type="Gene3D" id="1.20.1530.20">
    <property type="match status" value="1"/>
</dbReference>
<dbReference type="InterPro" id="IPR006037">
    <property type="entry name" value="RCK_C"/>
</dbReference>
<dbReference type="InterPro" id="IPR003148">
    <property type="entry name" value="RCK_N"/>
</dbReference>
<dbReference type="InterPro" id="IPR038770">
    <property type="entry name" value="Na+/solute_symporter_sf"/>
</dbReference>
<dbReference type="GO" id="GO:0016020">
    <property type="term" value="C:membrane"/>
    <property type="evidence" value="ECO:0007669"/>
    <property type="project" value="UniProtKB-SubCell"/>
</dbReference>
<evidence type="ECO:0000256" key="7">
    <source>
        <dbReference type="ARBA" id="ARBA00023136"/>
    </source>
</evidence>
<feature type="domain" description="RCK C-terminal" evidence="10">
    <location>
        <begin position="571"/>
        <end position="656"/>
    </location>
</feature>
<dbReference type="GO" id="GO:1902600">
    <property type="term" value="P:proton transmembrane transport"/>
    <property type="evidence" value="ECO:0007669"/>
    <property type="project" value="InterPro"/>
</dbReference>
<comment type="subcellular location">
    <subcellularLocation>
        <location evidence="1">Membrane</location>
        <topology evidence="1">Multi-pass membrane protein</topology>
    </subcellularLocation>
</comment>
<evidence type="ECO:0000259" key="9">
    <source>
        <dbReference type="PROSITE" id="PS51201"/>
    </source>
</evidence>
<dbReference type="Pfam" id="PF00999">
    <property type="entry name" value="Na_H_Exchanger"/>
    <property type="match status" value="1"/>
</dbReference>
<dbReference type="Gene3D" id="3.40.50.720">
    <property type="entry name" value="NAD(P)-binding Rossmann-like Domain"/>
    <property type="match status" value="1"/>
</dbReference>
<feature type="transmembrane region" description="Helical" evidence="8">
    <location>
        <begin position="354"/>
        <end position="374"/>
    </location>
</feature>
<feature type="transmembrane region" description="Helical" evidence="8">
    <location>
        <begin position="217"/>
        <end position="250"/>
    </location>
</feature>
<dbReference type="HOGENOM" id="CLU_005126_9_0_7"/>
<dbReference type="PANTHER" id="PTHR42751">
    <property type="entry name" value="SODIUM/HYDROGEN EXCHANGER FAMILY/TRKA DOMAIN PROTEIN"/>
    <property type="match status" value="1"/>
</dbReference>
<dbReference type="InterPro" id="IPR036291">
    <property type="entry name" value="NAD(P)-bd_dom_sf"/>
</dbReference>
<dbReference type="Pfam" id="PF02254">
    <property type="entry name" value="TrkA_N"/>
    <property type="match status" value="1"/>
</dbReference>
<feature type="transmembrane region" description="Helical" evidence="8">
    <location>
        <begin position="296"/>
        <end position="317"/>
    </location>
</feature>
<dbReference type="SUPFAM" id="SSF51735">
    <property type="entry name" value="NAD(P)-binding Rossmann-fold domains"/>
    <property type="match status" value="1"/>
</dbReference>
<evidence type="ECO:0000256" key="3">
    <source>
        <dbReference type="ARBA" id="ARBA00022448"/>
    </source>
</evidence>
<feature type="transmembrane region" description="Helical" evidence="8">
    <location>
        <begin position="86"/>
        <end position="109"/>
    </location>
</feature>
<dbReference type="PROSITE" id="PS51202">
    <property type="entry name" value="RCK_C"/>
    <property type="match status" value="1"/>
</dbReference>
<dbReference type="GO" id="GO:0015297">
    <property type="term" value="F:antiporter activity"/>
    <property type="evidence" value="ECO:0007669"/>
    <property type="project" value="InterPro"/>
</dbReference>